<evidence type="ECO:0000313" key="1">
    <source>
        <dbReference type="EMBL" id="CAA7027858.1"/>
    </source>
</evidence>
<dbReference type="EMBL" id="CACVBM020001063">
    <property type="protein sequence ID" value="CAA7027858.1"/>
    <property type="molecule type" value="Genomic_DNA"/>
</dbReference>
<protein>
    <submittedName>
        <fullName evidence="1">Uncharacterized protein</fullName>
    </submittedName>
</protein>
<evidence type="ECO:0000313" key="3">
    <source>
        <dbReference type="Proteomes" id="UP000467841"/>
    </source>
</evidence>
<evidence type="ECO:0000313" key="2">
    <source>
        <dbReference type="EMBL" id="CAA7058740.1"/>
    </source>
</evidence>
<keyword evidence="3" id="KW-1185">Reference proteome</keyword>
<gene>
    <name evidence="1" type="ORF">MERR_LOCUS15093</name>
    <name evidence="2" type="ORF">MERR_LOCUS45976</name>
</gene>
<organism evidence="1 3">
    <name type="scientific">Microthlaspi erraticum</name>
    <dbReference type="NCBI Taxonomy" id="1685480"/>
    <lineage>
        <taxon>Eukaryota</taxon>
        <taxon>Viridiplantae</taxon>
        <taxon>Streptophyta</taxon>
        <taxon>Embryophyta</taxon>
        <taxon>Tracheophyta</taxon>
        <taxon>Spermatophyta</taxon>
        <taxon>Magnoliopsida</taxon>
        <taxon>eudicotyledons</taxon>
        <taxon>Gunneridae</taxon>
        <taxon>Pentapetalae</taxon>
        <taxon>rosids</taxon>
        <taxon>malvids</taxon>
        <taxon>Brassicales</taxon>
        <taxon>Brassicaceae</taxon>
        <taxon>Coluteocarpeae</taxon>
        <taxon>Microthlaspi</taxon>
    </lineage>
</organism>
<sequence length="101" mass="11475">MAGGKPDQGNTHYTKSNNMYSMGTSRQKLQVFYMWYNVSGVKDGGLYGLKGIIYNSETSLISNSRIWTWGICYGTFNFGSKNCLCALWNMSTEKEIKQLIF</sequence>
<name>A0A6D2IL69_9BRAS</name>
<dbReference type="EMBL" id="CACVBM020001732">
    <property type="protein sequence ID" value="CAA7058740.1"/>
    <property type="molecule type" value="Genomic_DNA"/>
</dbReference>
<accession>A0A6D2IL69</accession>
<proteinExistence type="predicted"/>
<dbReference type="AlphaFoldDB" id="A0A6D2IL69"/>
<dbReference type="Proteomes" id="UP000467841">
    <property type="component" value="Unassembled WGS sequence"/>
</dbReference>
<reference evidence="1 3" key="1">
    <citation type="submission" date="2020-01" db="EMBL/GenBank/DDBJ databases">
        <authorList>
            <person name="Mishra B."/>
        </authorList>
    </citation>
    <scope>NUCLEOTIDE SEQUENCE [LARGE SCALE GENOMIC DNA]</scope>
</reference>